<evidence type="ECO:0000256" key="2">
    <source>
        <dbReference type="ARBA" id="ARBA00009142"/>
    </source>
</evidence>
<feature type="transmembrane region" description="Helical" evidence="8">
    <location>
        <begin position="78"/>
        <end position="96"/>
    </location>
</feature>
<comment type="subcellular location">
    <subcellularLocation>
        <location evidence="1 8">Cell membrane</location>
        <topology evidence="1 8">Multi-pass membrane protein</topology>
    </subcellularLocation>
</comment>
<dbReference type="Proteomes" id="UP001343492">
    <property type="component" value="Unassembled WGS sequence"/>
</dbReference>
<sequence length="247" mass="25214">MELLNAYSTAQLLAGLGAAFGAAVVRGLAGFGMAILLVPVLALALDPVHAVLVANALGVMIGLVELRRLIGHSERSAWIIGGFIMLATPVGLWLLAATDPALARLVIAMIALLAFAAIFLPRRSSTAPGMFATAGVGTVAGLLTGFAGMPGPPVVPYYVGRELPREVVKASMLLVFTIASVSGSLAGIALGHFDLSIALLAIVLFPAILLGNWLGEKASDAIGDATWRFLVAVILGGTAIAALARLS</sequence>
<name>A0ABU7GCJ5_9SPHN</name>
<dbReference type="InterPro" id="IPR002781">
    <property type="entry name" value="TM_pro_TauE-like"/>
</dbReference>
<reference evidence="9 10" key="1">
    <citation type="submission" date="2024-01" db="EMBL/GenBank/DDBJ databases">
        <title>The genome sequence of Erythrobacteraceae sp. strain 1XM1-14.</title>
        <authorList>
            <person name="Liu Y."/>
        </authorList>
    </citation>
    <scope>NUCLEOTIDE SEQUENCE [LARGE SCALE GENOMIC DNA]</scope>
    <source>
        <strain evidence="9 10">1XM1-14</strain>
    </source>
</reference>
<feature type="transmembrane region" description="Helical" evidence="8">
    <location>
        <begin position="227"/>
        <end position="246"/>
    </location>
</feature>
<organism evidence="9 10">
    <name type="scientific">Altererythrobacter litoralis</name>
    <dbReference type="NCBI Taxonomy" id="3113904"/>
    <lineage>
        <taxon>Bacteria</taxon>
        <taxon>Pseudomonadati</taxon>
        <taxon>Pseudomonadota</taxon>
        <taxon>Alphaproteobacteria</taxon>
        <taxon>Sphingomonadales</taxon>
        <taxon>Erythrobacteraceae</taxon>
        <taxon>Altererythrobacter</taxon>
    </lineage>
</organism>
<gene>
    <name evidence="9" type="ORF">VRS74_02175</name>
</gene>
<dbReference type="RefSeq" id="WP_354143601.1">
    <property type="nucleotide sequence ID" value="NZ_JAZDQV010000002.1"/>
</dbReference>
<evidence type="ECO:0000256" key="5">
    <source>
        <dbReference type="ARBA" id="ARBA00022692"/>
    </source>
</evidence>
<feature type="transmembrane region" description="Helical" evidence="8">
    <location>
        <begin position="102"/>
        <end position="120"/>
    </location>
</feature>
<accession>A0ABU7GCJ5</accession>
<feature type="transmembrane region" description="Helical" evidence="8">
    <location>
        <begin position="48"/>
        <end position="66"/>
    </location>
</feature>
<evidence type="ECO:0000313" key="10">
    <source>
        <dbReference type="Proteomes" id="UP001343492"/>
    </source>
</evidence>
<dbReference type="Pfam" id="PF01925">
    <property type="entry name" value="TauE"/>
    <property type="match status" value="1"/>
</dbReference>
<keyword evidence="3" id="KW-0813">Transport</keyword>
<feature type="transmembrane region" description="Helical" evidence="8">
    <location>
        <begin position="167"/>
        <end position="190"/>
    </location>
</feature>
<evidence type="ECO:0000256" key="8">
    <source>
        <dbReference type="RuleBase" id="RU363041"/>
    </source>
</evidence>
<feature type="transmembrane region" description="Helical" evidence="8">
    <location>
        <begin position="12"/>
        <end position="42"/>
    </location>
</feature>
<protein>
    <recommendedName>
        <fullName evidence="8">Probable membrane transporter protein</fullName>
    </recommendedName>
</protein>
<comment type="caution">
    <text evidence="9">The sequence shown here is derived from an EMBL/GenBank/DDBJ whole genome shotgun (WGS) entry which is preliminary data.</text>
</comment>
<keyword evidence="4 8" id="KW-1003">Cell membrane</keyword>
<dbReference type="InterPro" id="IPR052017">
    <property type="entry name" value="TSUP"/>
</dbReference>
<evidence type="ECO:0000313" key="9">
    <source>
        <dbReference type="EMBL" id="MEE1876490.1"/>
    </source>
</evidence>
<evidence type="ECO:0000256" key="6">
    <source>
        <dbReference type="ARBA" id="ARBA00022989"/>
    </source>
</evidence>
<feature type="transmembrane region" description="Helical" evidence="8">
    <location>
        <begin position="127"/>
        <end position="147"/>
    </location>
</feature>
<evidence type="ECO:0000256" key="3">
    <source>
        <dbReference type="ARBA" id="ARBA00022448"/>
    </source>
</evidence>
<dbReference type="EMBL" id="JAZDQV010000002">
    <property type="protein sequence ID" value="MEE1876490.1"/>
    <property type="molecule type" value="Genomic_DNA"/>
</dbReference>
<evidence type="ECO:0000256" key="1">
    <source>
        <dbReference type="ARBA" id="ARBA00004651"/>
    </source>
</evidence>
<dbReference type="PANTHER" id="PTHR30269:SF37">
    <property type="entry name" value="MEMBRANE TRANSPORTER PROTEIN"/>
    <property type="match status" value="1"/>
</dbReference>
<keyword evidence="10" id="KW-1185">Reference proteome</keyword>
<feature type="transmembrane region" description="Helical" evidence="8">
    <location>
        <begin position="197"/>
        <end position="215"/>
    </location>
</feature>
<dbReference type="PANTHER" id="PTHR30269">
    <property type="entry name" value="TRANSMEMBRANE PROTEIN YFCA"/>
    <property type="match status" value="1"/>
</dbReference>
<proteinExistence type="inferred from homology"/>
<keyword evidence="6 8" id="KW-1133">Transmembrane helix</keyword>
<keyword evidence="7 8" id="KW-0472">Membrane</keyword>
<evidence type="ECO:0000256" key="4">
    <source>
        <dbReference type="ARBA" id="ARBA00022475"/>
    </source>
</evidence>
<evidence type="ECO:0000256" key="7">
    <source>
        <dbReference type="ARBA" id="ARBA00023136"/>
    </source>
</evidence>
<comment type="similarity">
    <text evidence="2 8">Belongs to the 4-toluene sulfonate uptake permease (TSUP) (TC 2.A.102) family.</text>
</comment>
<keyword evidence="5 8" id="KW-0812">Transmembrane</keyword>